<comment type="caution">
    <text evidence="1">The sequence shown here is derived from an EMBL/GenBank/DDBJ whole genome shotgun (WGS) entry which is preliminary data.</text>
</comment>
<dbReference type="EMBL" id="BAAAGS010000032">
    <property type="protein sequence ID" value="GAA0541098.1"/>
    <property type="molecule type" value="Genomic_DNA"/>
</dbReference>
<keyword evidence="2" id="KW-1185">Reference proteome</keyword>
<name>A0ABN1DEH3_SACER</name>
<evidence type="ECO:0000313" key="1">
    <source>
        <dbReference type="EMBL" id="GAA0541098.1"/>
    </source>
</evidence>
<evidence type="ECO:0000313" key="2">
    <source>
        <dbReference type="Proteomes" id="UP001500729"/>
    </source>
</evidence>
<accession>A0ABN1DEH3</accession>
<organism evidence="1 2">
    <name type="scientific">Saccharopolyspora erythraea</name>
    <name type="common">Streptomyces erythraeus</name>
    <dbReference type="NCBI Taxonomy" id="1836"/>
    <lineage>
        <taxon>Bacteria</taxon>
        <taxon>Bacillati</taxon>
        <taxon>Actinomycetota</taxon>
        <taxon>Actinomycetes</taxon>
        <taxon>Pseudonocardiales</taxon>
        <taxon>Pseudonocardiaceae</taxon>
        <taxon>Saccharopolyspora</taxon>
    </lineage>
</organism>
<proteinExistence type="predicted"/>
<dbReference type="RefSeq" id="WP_009948882.1">
    <property type="nucleotide sequence ID" value="NZ_BAAAGS010000032.1"/>
</dbReference>
<protein>
    <submittedName>
        <fullName evidence="1">Uncharacterized protein</fullName>
    </submittedName>
</protein>
<sequence length="62" mass="7051">MLVQPCTSARKPLGAVMPVGPVHTAEDLTALTRWLETEPTTVDELPQRLRWSQTHQRQATWN</sequence>
<dbReference type="Proteomes" id="UP001500729">
    <property type="component" value="Unassembled WGS sequence"/>
</dbReference>
<reference evidence="1 2" key="1">
    <citation type="journal article" date="2019" name="Int. J. Syst. Evol. Microbiol.">
        <title>The Global Catalogue of Microorganisms (GCM) 10K type strain sequencing project: providing services to taxonomists for standard genome sequencing and annotation.</title>
        <authorList>
            <consortium name="The Broad Institute Genomics Platform"/>
            <consortium name="The Broad Institute Genome Sequencing Center for Infectious Disease"/>
            <person name="Wu L."/>
            <person name="Ma J."/>
        </authorList>
    </citation>
    <scope>NUCLEOTIDE SEQUENCE [LARGE SCALE GENOMIC DNA]</scope>
    <source>
        <strain evidence="1 2">JCM 10303</strain>
    </source>
</reference>
<gene>
    <name evidence="1" type="ORF">GCM10009533_45180</name>
</gene>